<dbReference type="WBParaSite" id="Pan_g83.t1">
    <property type="protein sequence ID" value="Pan_g83.t1"/>
    <property type="gene ID" value="Pan_g83"/>
</dbReference>
<evidence type="ECO:0000313" key="1">
    <source>
        <dbReference type="Proteomes" id="UP000492821"/>
    </source>
</evidence>
<name>A0A7E5A1M4_PANRE</name>
<sequence>MCIMQKLQFPRFVEAIGKTSGYNKFRTALLTFLRNNSITTSMMEQAKTEFMATVYNKQDLYGSEQDIVLSHLSKDFVVGGKLVCKDTKCKKKKKMEIDALLFRHYMSS</sequence>
<organism evidence="1 2">
    <name type="scientific">Panagrellus redivivus</name>
    <name type="common">Microworm</name>
    <dbReference type="NCBI Taxonomy" id="6233"/>
    <lineage>
        <taxon>Eukaryota</taxon>
        <taxon>Metazoa</taxon>
        <taxon>Ecdysozoa</taxon>
        <taxon>Nematoda</taxon>
        <taxon>Chromadorea</taxon>
        <taxon>Rhabditida</taxon>
        <taxon>Tylenchina</taxon>
        <taxon>Panagrolaimomorpha</taxon>
        <taxon>Panagrolaimoidea</taxon>
        <taxon>Panagrolaimidae</taxon>
        <taxon>Panagrellus</taxon>
    </lineage>
</organism>
<keyword evidence="1" id="KW-1185">Reference proteome</keyword>
<reference evidence="1" key="1">
    <citation type="journal article" date="2013" name="Genetics">
        <title>The draft genome and transcriptome of Panagrellus redivivus are shaped by the harsh demands of a free-living lifestyle.</title>
        <authorList>
            <person name="Srinivasan J."/>
            <person name="Dillman A.R."/>
            <person name="Macchietto M.G."/>
            <person name="Heikkinen L."/>
            <person name="Lakso M."/>
            <person name="Fracchia K.M."/>
            <person name="Antoshechkin I."/>
            <person name="Mortazavi A."/>
            <person name="Wong G."/>
            <person name="Sternberg P.W."/>
        </authorList>
    </citation>
    <scope>NUCLEOTIDE SEQUENCE [LARGE SCALE GENOMIC DNA]</scope>
    <source>
        <strain evidence="1">MT8872</strain>
    </source>
</reference>
<evidence type="ECO:0000313" key="2">
    <source>
        <dbReference type="WBParaSite" id="Pan_g83.t1"/>
    </source>
</evidence>
<dbReference type="Proteomes" id="UP000492821">
    <property type="component" value="Unassembled WGS sequence"/>
</dbReference>
<dbReference type="AlphaFoldDB" id="A0A7E5A1M4"/>
<protein>
    <submittedName>
        <fullName evidence="2">RST domain-containing protein</fullName>
    </submittedName>
</protein>
<proteinExistence type="predicted"/>
<accession>A0A7E5A1M4</accession>
<reference evidence="2" key="2">
    <citation type="submission" date="2020-10" db="UniProtKB">
        <authorList>
            <consortium name="WormBaseParasite"/>
        </authorList>
    </citation>
    <scope>IDENTIFICATION</scope>
</reference>